<dbReference type="AlphaFoldDB" id="A0A914V6P8"/>
<protein>
    <submittedName>
        <fullName evidence="5">Uncharacterized protein</fullName>
    </submittedName>
</protein>
<sequence>MVLGGSTDASVSNLNKLVHDVSLQVASYRQAVQVVGTGGDCVAVRRELEASRRQCLKACDNTKNSMLPQLRSETHEGVQSSEFTKQASQFIGCLSAFVNEMRRYESLVHTFPTSATASSADLGRAGPSAAVDSDAAVTGASSPQRHDSEHQQLLHALCRDCEQATEILEQLENLITVHFSTKDQPGDKVEPPRRRGKGCRFDCICSNFKTSYA</sequence>
<keyword evidence="2" id="KW-0734">Signal transduction inhibitor</keyword>
<dbReference type="GO" id="GO:0009968">
    <property type="term" value="P:negative regulation of signal transduction"/>
    <property type="evidence" value="ECO:0007669"/>
    <property type="project" value="UniProtKB-KW"/>
</dbReference>
<evidence type="ECO:0000256" key="1">
    <source>
        <dbReference type="ARBA" id="ARBA00007457"/>
    </source>
</evidence>
<feature type="region of interest" description="Disordered" evidence="3">
    <location>
        <begin position="117"/>
        <end position="148"/>
    </location>
</feature>
<keyword evidence="4" id="KW-1185">Reference proteome</keyword>
<evidence type="ECO:0000256" key="3">
    <source>
        <dbReference type="SAM" id="MobiDB-lite"/>
    </source>
</evidence>
<comment type="similarity">
    <text evidence="1">Belongs to the RGS7BP/RGS9BP family.</text>
</comment>
<organism evidence="4 5">
    <name type="scientific">Plectus sambesii</name>
    <dbReference type="NCBI Taxonomy" id="2011161"/>
    <lineage>
        <taxon>Eukaryota</taxon>
        <taxon>Metazoa</taxon>
        <taxon>Ecdysozoa</taxon>
        <taxon>Nematoda</taxon>
        <taxon>Chromadorea</taxon>
        <taxon>Plectida</taxon>
        <taxon>Plectina</taxon>
        <taxon>Plectoidea</taxon>
        <taxon>Plectidae</taxon>
        <taxon>Plectus</taxon>
    </lineage>
</organism>
<name>A0A914V6P8_9BILA</name>
<reference evidence="5" key="1">
    <citation type="submission" date="2022-11" db="UniProtKB">
        <authorList>
            <consortium name="WormBaseParasite"/>
        </authorList>
    </citation>
    <scope>IDENTIFICATION</scope>
</reference>
<proteinExistence type="inferred from homology"/>
<dbReference type="WBParaSite" id="PSAMB.scaffold15size126113.g388.t1">
    <property type="protein sequence ID" value="PSAMB.scaffold15size126113.g388.t1"/>
    <property type="gene ID" value="PSAMB.scaffold15size126113.g388"/>
</dbReference>
<dbReference type="Proteomes" id="UP000887566">
    <property type="component" value="Unplaced"/>
</dbReference>
<dbReference type="PANTHER" id="PTHR21029">
    <property type="entry name" value="R-SEVEN BINDING PROTEIN (R7BP) HOMOLOG"/>
    <property type="match status" value="1"/>
</dbReference>
<dbReference type="InterPro" id="IPR026512">
    <property type="entry name" value="RGS7BP/RGS9BP"/>
</dbReference>
<accession>A0A914V6P8</accession>
<evidence type="ECO:0000313" key="4">
    <source>
        <dbReference type="Proteomes" id="UP000887566"/>
    </source>
</evidence>
<evidence type="ECO:0000256" key="2">
    <source>
        <dbReference type="ARBA" id="ARBA00022700"/>
    </source>
</evidence>
<evidence type="ECO:0000313" key="5">
    <source>
        <dbReference type="WBParaSite" id="PSAMB.scaffold15size126113.g388.t1"/>
    </source>
</evidence>